<accession>A0A437MYL1</accession>
<gene>
    <name evidence="3" type="ORF">EOD41_01805</name>
</gene>
<dbReference type="Proteomes" id="UP000282759">
    <property type="component" value="Unassembled WGS sequence"/>
</dbReference>
<keyword evidence="4" id="KW-1185">Reference proteome</keyword>
<keyword evidence="2" id="KW-0472">Membrane</keyword>
<keyword evidence="2" id="KW-1133">Transmembrane helix</keyword>
<feature type="compositionally biased region" description="Polar residues" evidence="1">
    <location>
        <begin position="89"/>
        <end position="98"/>
    </location>
</feature>
<dbReference type="EMBL" id="SACK01000001">
    <property type="protein sequence ID" value="RVU02699.1"/>
    <property type="molecule type" value="Genomic_DNA"/>
</dbReference>
<evidence type="ECO:0000256" key="2">
    <source>
        <dbReference type="SAM" id="Phobius"/>
    </source>
</evidence>
<organism evidence="3 4">
    <name type="scientific">Mucilaginibacter limnophilus</name>
    <dbReference type="NCBI Taxonomy" id="1932778"/>
    <lineage>
        <taxon>Bacteria</taxon>
        <taxon>Pseudomonadati</taxon>
        <taxon>Bacteroidota</taxon>
        <taxon>Sphingobacteriia</taxon>
        <taxon>Sphingobacteriales</taxon>
        <taxon>Sphingobacteriaceae</taxon>
        <taxon>Mucilaginibacter</taxon>
    </lineage>
</organism>
<feature type="transmembrane region" description="Helical" evidence="2">
    <location>
        <begin position="46"/>
        <end position="69"/>
    </location>
</feature>
<dbReference type="AlphaFoldDB" id="A0A437MYL1"/>
<comment type="caution">
    <text evidence="3">The sequence shown here is derived from an EMBL/GenBank/DDBJ whole genome shotgun (WGS) entry which is preliminary data.</text>
</comment>
<proteinExistence type="predicted"/>
<dbReference type="RefSeq" id="WP_127703066.1">
    <property type="nucleotide sequence ID" value="NZ_SACK01000001.1"/>
</dbReference>
<keyword evidence="2" id="KW-0812">Transmembrane</keyword>
<feature type="region of interest" description="Disordered" evidence="1">
    <location>
        <begin position="85"/>
        <end position="107"/>
    </location>
</feature>
<evidence type="ECO:0008006" key="5">
    <source>
        <dbReference type="Google" id="ProtNLM"/>
    </source>
</evidence>
<evidence type="ECO:0000313" key="4">
    <source>
        <dbReference type="Proteomes" id="UP000282759"/>
    </source>
</evidence>
<name>A0A437MYL1_9SPHI</name>
<dbReference type="OrthoDB" id="1523584at2"/>
<sequence>MERGKDRDLDDFFKDAMQNNDQHIDFREEDWSAMEQMLDKGRTRPVVIWMRIAGGIAAILLLTLGWWYLNNKQAARNDKAQIAKVKMQSKPQSASKNTEPVDEDSITTTEKQVFAGRTAKGVAGRVVPGRHNPVPVNFVPKPMVKKEEAVVLNKNDTAKTAEILAQNPVARQNDTVAKQPEVLAKADELEEKPSVEKKVKAEAIKTQPVYTLSVLASPDINAVSAFNNSKVGSNVGLMFSATFGKVSVSTGALYAVKPYAASLARNVSYYNKISTVNQDVMADCRVLDIPLNVDYRVYSKQRNSISLGAGLSSYFMLRENYTYTGGVGYNGTQGNSFSVSNQNRHILGVLNLQATYQRQLNPKIGLSIQPFMKLPLTDIGYGQVRLRSAGIAAGLNWNIGKTPK</sequence>
<protein>
    <recommendedName>
        <fullName evidence="5">Outer membrane protein beta-barrel domain-containing protein</fullName>
    </recommendedName>
</protein>
<evidence type="ECO:0000313" key="3">
    <source>
        <dbReference type="EMBL" id="RVU02699.1"/>
    </source>
</evidence>
<reference evidence="3 4" key="1">
    <citation type="submission" date="2019-01" db="EMBL/GenBank/DDBJ databases">
        <authorList>
            <person name="Chen W.-M."/>
        </authorList>
    </citation>
    <scope>NUCLEOTIDE SEQUENCE [LARGE SCALE GENOMIC DNA]</scope>
    <source>
        <strain evidence="3 4">YBJ-36</strain>
    </source>
</reference>
<evidence type="ECO:0000256" key="1">
    <source>
        <dbReference type="SAM" id="MobiDB-lite"/>
    </source>
</evidence>